<evidence type="ECO:0000256" key="4">
    <source>
        <dbReference type="ARBA" id="ARBA00022618"/>
    </source>
</evidence>
<comment type="caution">
    <text evidence="8">The sequence shown here is derived from an EMBL/GenBank/DDBJ whole genome shotgun (WGS) entry which is preliminary data.</text>
</comment>
<dbReference type="RefSeq" id="WP_066463265.1">
    <property type="nucleotide sequence ID" value="NZ_MATO01000028.1"/>
</dbReference>
<evidence type="ECO:0000256" key="6">
    <source>
        <dbReference type="ARBA" id="ARBA00023306"/>
    </source>
</evidence>
<organism evidence="8 9">
    <name type="scientific">Caryophanon latum</name>
    <dbReference type="NCBI Taxonomy" id="33977"/>
    <lineage>
        <taxon>Bacteria</taxon>
        <taxon>Bacillati</taxon>
        <taxon>Bacillota</taxon>
        <taxon>Bacilli</taxon>
        <taxon>Bacillales</taxon>
        <taxon>Caryophanaceae</taxon>
        <taxon>Caryophanon</taxon>
    </lineage>
</organism>
<dbReference type="Gene3D" id="6.10.250.660">
    <property type="match status" value="1"/>
</dbReference>
<comment type="similarity">
    <text evidence="2">Belongs to the DivIVA family.</text>
</comment>
<keyword evidence="5 7" id="KW-0175">Coiled coil</keyword>
<reference evidence="8 9" key="1">
    <citation type="submission" date="2016-07" db="EMBL/GenBank/DDBJ databases">
        <title>Caryophanon latum genome sequencing.</title>
        <authorList>
            <person name="Verma A."/>
            <person name="Pal Y."/>
            <person name="Krishnamurthi S."/>
        </authorList>
    </citation>
    <scope>NUCLEOTIDE SEQUENCE [LARGE SCALE GENOMIC DNA]</scope>
    <source>
        <strain evidence="8 9">DSM 14151</strain>
    </source>
</reference>
<dbReference type="Pfam" id="PF05103">
    <property type="entry name" value="DivIVA"/>
    <property type="match status" value="1"/>
</dbReference>
<dbReference type="PANTHER" id="PTHR35794:SF2">
    <property type="entry name" value="CELL DIVISION PROTEIN DIVIVA"/>
    <property type="match status" value="1"/>
</dbReference>
<sequence>MPLSPLDIHNKEFTKSFRGYSEDEVNDFLDQVIKDYEILIKEKRELEEELKKTQTVVENYQKMEETLQTSILLAQETAEDVRSNAINEAKLIVKEAEKNAEHIVNEALLNARKATIEIDELKKQSSIFRKRFQILVETQLELLKTDDWDHLLKLEKEITEVRDLQVSDGNVHEGQIVEVLDEKPNE</sequence>
<keyword evidence="9" id="KW-1185">Reference proteome</keyword>
<evidence type="ECO:0000256" key="2">
    <source>
        <dbReference type="ARBA" id="ARBA00009008"/>
    </source>
</evidence>
<dbReference type="Proteomes" id="UP000093482">
    <property type="component" value="Unassembled WGS sequence"/>
</dbReference>
<protein>
    <submittedName>
        <fullName evidence="8">Septum formation initiator</fullName>
    </submittedName>
</protein>
<keyword evidence="6" id="KW-0131">Cell cycle</keyword>
<evidence type="ECO:0000256" key="3">
    <source>
        <dbReference type="ARBA" id="ARBA00022490"/>
    </source>
</evidence>
<dbReference type="InterPro" id="IPR019933">
    <property type="entry name" value="DivIVA_domain"/>
</dbReference>
<proteinExistence type="inferred from homology"/>
<dbReference type="InterPro" id="IPR007793">
    <property type="entry name" value="DivIVA_fam"/>
</dbReference>
<dbReference type="EMBL" id="MATO01000028">
    <property type="protein sequence ID" value="OCS91428.1"/>
    <property type="molecule type" value="Genomic_DNA"/>
</dbReference>
<comment type="subcellular location">
    <subcellularLocation>
        <location evidence="1">Cytoplasm</location>
    </subcellularLocation>
</comment>
<evidence type="ECO:0000256" key="1">
    <source>
        <dbReference type="ARBA" id="ARBA00004496"/>
    </source>
</evidence>
<dbReference type="PANTHER" id="PTHR35794">
    <property type="entry name" value="CELL DIVISION PROTEIN DIVIVA"/>
    <property type="match status" value="1"/>
</dbReference>
<evidence type="ECO:0000256" key="5">
    <source>
        <dbReference type="ARBA" id="ARBA00023054"/>
    </source>
</evidence>
<dbReference type="GO" id="GO:0051301">
    <property type="term" value="P:cell division"/>
    <property type="evidence" value="ECO:0007669"/>
    <property type="project" value="UniProtKB-KW"/>
</dbReference>
<keyword evidence="3" id="KW-0963">Cytoplasm</keyword>
<evidence type="ECO:0000256" key="7">
    <source>
        <dbReference type="SAM" id="Coils"/>
    </source>
</evidence>
<dbReference type="AlphaFoldDB" id="A0A1C0YW66"/>
<keyword evidence="4" id="KW-0132">Cell division</keyword>
<name>A0A1C0YW66_9BACL</name>
<evidence type="ECO:0000313" key="8">
    <source>
        <dbReference type="EMBL" id="OCS91428.1"/>
    </source>
</evidence>
<feature type="coiled-coil region" evidence="7">
    <location>
        <begin position="29"/>
        <end position="124"/>
    </location>
</feature>
<gene>
    <name evidence="8" type="ORF">A6K76_08755</name>
</gene>
<dbReference type="NCBIfam" id="TIGR03544">
    <property type="entry name" value="DivI1A_domain"/>
    <property type="match status" value="1"/>
</dbReference>
<accession>A0A1C0YW66</accession>
<dbReference type="OrthoDB" id="9815492at2"/>
<dbReference type="GO" id="GO:0005737">
    <property type="term" value="C:cytoplasm"/>
    <property type="evidence" value="ECO:0007669"/>
    <property type="project" value="UniProtKB-SubCell"/>
</dbReference>
<evidence type="ECO:0000313" key="9">
    <source>
        <dbReference type="Proteomes" id="UP000093482"/>
    </source>
</evidence>